<dbReference type="RefSeq" id="WP_369330798.1">
    <property type="nucleotide sequence ID" value="NZ_JAULBC010000006.1"/>
</dbReference>
<reference evidence="3 4" key="1">
    <citation type="submission" date="2023-07" db="EMBL/GenBank/DDBJ databases">
        <authorList>
            <person name="Lian W.-H."/>
        </authorList>
    </citation>
    <scope>NUCLEOTIDE SEQUENCE [LARGE SCALE GENOMIC DNA]</scope>
    <source>
        <strain evidence="3 4">SYSU DXS3180</strain>
    </source>
</reference>
<dbReference type="SUPFAM" id="SSF55008">
    <property type="entry name" value="HMA, heavy metal-associated domain"/>
    <property type="match status" value="1"/>
</dbReference>
<evidence type="ECO:0000256" key="2">
    <source>
        <dbReference type="SAM" id="SignalP"/>
    </source>
</evidence>
<evidence type="ECO:0008006" key="5">
    <source>
        <dbReference type="Google" id="ProtNLM"/>
    </source>
</evidence>
<gene>
    <name evidence="3" type="ORF">QTN47_17915</name>
</gene>
<evidence type="ECO:0000313" key="4">
    <source>
        <dbReference type="Proteomes" id="UP001560573"/>
    </source>
</evidence>
<feature type="signal peptide" evidence="2">
    <location>
        <begin position="1"/>
        <end position="19"/>
    </location>
</feature>
<dbReference type="Gene3D" id="3.30.70.100">
    <property type="match status" value="1"/>
</dbReference>
<proteinExistence type="predicted"/>
<evidence type="ECO:0000313" key="3">
    <source>
        <dbReference type="EMBL" id="MEX6689391.1"/>
    </source>
</evidence>
<dbReference type="InterPro" id="IPR036163">
    <property type="entry name" value="HMA_dom_sf"/>
</dbReference>
<sequence length="139" mass="15553">MKKLLLSLLLVAGGFAAKAQVMQNKTQWATISVPQLKCWECKDRLDKYLLRETGGTGDAGIIKWNVYMNTGTIRIQYYPDRITLDYLRTSIANAGFDADTVKATEDSYKLLPPICKRKEEGGGPEKGKPCTIPPEDRIK</sequence>
<keyword evidence="2" id="KW-0732">Signal</keyword>
<evidence type="ECO:0000256" key="1">
    <source>
        <dbReference type="SAM" id="MobiDB-lite"/>
    </source>
</evidence>
<protein>
    <recommendedName>
        <fullName evidence="5">HMA domain-containing protein</fullName>
    </recommendedName>
</protein>
<dbReference type="EMBL" id="JAULBC010000006">
    <property type="protein sequence ID" value="MEX6689391.1"/>
    <property type="molecule type" value="Genomic_DNA"/>
</dbReference>
<organism evidence="3 4">
    <name type="scientific">Danxiaibacter flavus</name>
    <dbReference type="NCBI Taxonomy" id="3049108"/>
    <lineage>
        <taxon>Bacteria</taxon>
        <taxon>Pseudomonadati</taxon>
        <taxon>Bacteroidota</taxon>
        <taxon>Chitinophagia</taxon>
        <taxon>Chitinophagales</taxon>
        <taxon>Chitinophagaceae</taxon>
        <taxon>Danxiaibacter</taxon>
    </lineage>
</organism>
<accession>A0ABV3ZHL8</accession>
<feature type="region of interest" description="Disordered" evidence="1">
    <location>
        <begin position="116"/>
        <end position="139"/>
    </location>
</feature>
<comment type="caution">
    <text evidence="3">The sequence shown here is derived from an EMBL/GenBank/DDBJ whole genome shotgun (WGS) entry which is preliminary data.</text>
</comment>
<feature type="chain" id="PRO_5047301615" description="HMA domain-containing protein" evidence="2">
    <location>
        <begin position="20"/>
        <end position="139"/>
    </location>
</feature>
<dbReference type="Proteomes" id="UP001560573">
    <property type="component" value="Unassembled WGS sequence"/>
</dbReference>
<keyword evidence="4" id="KW-1185">Reference proteome</keyword>
<name>A0ABV3ZHL8_9BACT</name>